<evidence type="ECO:0000313" key="10">
    <source>
        <dbReference type="EMBL" id="EEX77859.1"/>
    </source>
</evidence>
<dbReference type="HOGENOM" id="CLU_033863_21_2_9"/>
<comment type="similarity">
    <text evidence="2">Belongs to the EamA transporter family.</text>
</comment>
<evidence type="ECO:0000256" key="2">
    <source>
        <dbReference type="ARBA" id="ARBA00007362"/>
    </source>
</evidence>
<evidence type="ECO:0000256" key="5">
    <source>
        <dbReference type="ARBA" id="ARBA00022989"/>
    </source>
</evidence>
<reference evidence="9 12" key="2">
    <citation type="submission" date="2011-04" db="EMBL/GenBank/DDBJ databases">
        <title>The complete genome of Selenomonas sputigena DSM 20758.</title>
        <authorList>
            <consortium name="US DOE Joint Genome Institute (JGI-PGF)"/>
            <person name="Lucas S."/>
            <person name="Copeland A."/>
            <person name="Lapidus A."/>
            <person name="Bruce D."/>
            <person name="Goodwin L."/>
            <person name="Pitluck S."/>
            <person name="Peters L."/>
            <person name="Kyrpides N."/>
            <person name="Mavromatis K."/>
            <person name="Ivanova N."/>
            <person name="Ovchinnikova G."/>
            <person name="Teshima H."/>
            <person name="Detter J.C."/>
            <person name="Tapia R."/>
            <person name="Han C."/>
            <person name="Land M."/>
            <person name="Hauser L."/>
            <person name="Markowitz V."/>
            <person name="Cheng J.-F."/>
            <person name="Hugenholtz P."/>
            <person name="Woyke T."/>
            <person name="Wu D."/>
            <person name="Gronow S."/>
            <person name="Wellnitz S."/>
            <person name="Schneider S."/>
            <person name="Klenk H.-P."/>
            <person name="Eisen J.A."/>
        </authorList>
    </citation>
    <scope>NUCLEOTIDE SEQUENCE [LARGE SCALE GENOMIC DNA]</scope>
    <source>
        <strain evidence="9">ATCC 35185</strain>
        <strain evidence="12">ATCC 35185 / DSM 20758 / VPI D19B-28</strain>
    </source>
</reference>
<comment type="subcellular location">
    <subcellularLocation>
        <location evidence="1">Cell membrane</location>
        <topology evidence="1">Multi-pass membrane protein</topology>
    </subcellularLocation>
</comment>
<name>C9LT13_SELS3</name>
<keyword evidence="3" id="KW-1003">Cell membrane</keyword>
<dbReference type="Proteomes" id="UP000011124">
    <property type="component" value="Chromosome"/>
</dbReference>
<dbReference type="PANTHER" id="PTHR42920">
    <property type="entry name" value="OS03G0707200 PROTEIN-RELATED"/>
    <property type="match status" value="1"/>
</dbReference>
<dbReference type="Pfam" id="PF00892">
    <property type="entry name" value="EamA"/>
    <property type="match status" value="2"/>
</dbReference>
<dbReference type="InterPro" id="IPR000620">
    <property type="entry name" value="EamA_dom"/>
</dbReference>
<gene>
    <name evidence="9" type="ordered locus">Selsp_1589</name>
    <name evidence="10" type="ORF">SELSPUOL_00593</name>
</gene>
<evidence type="ECO:0000313" key="12">
    <source>
        <dbReference type="Proteomes" id="UP000011124"/>
    </source>
</evidence>
<dbReference type="EMBL" id="CP002637">
    <property type="protein sequence ID" value="AEC00545.1"/>
    <property type="molecule type" value="Genomic_DNA"/>
</dbReference>
<evidence type="ECO:0000256" key="4">
    <source>
        <dbReference type="ARBA" id="ARBA00022692"/>
    </source>
</evidence>
<dbReference type="Proteomes" id="UP000003505">
    <property type="component" value="Unassembled WGS sequence"/>
</dbReference>
<feature type="transmembrane region" description="Helical" evidence="7">
    <location>
        <begin position="146"/>
        <end position="167"/>
    </location>
</feature>
<organism evidence="10 11">
    <name type="scientific">Selenomonas sputigena (strain ATCC 35185 / DSM 20758 / CCUG 44933 / VPI D19B-28)</name>
    <dbReference type="NCBI Taxonomy" id="546271"/>
    <lineage>
        <taxon>Bacteria</taxon>
        <taxon>Bacillati</taxon>
        <taxon>Bacillota</taxon>
        <taxon>Negativicutes</taxon>
        <taxon>Selenomonadales</taxon>
        <taxon>Selenomonadaceae</taxon>
        <taxon>Selenomonas</taxon>
    </lineage>
</organism>
<evidence type="ECO:0000256" key="3">
    <source>
        <dbReference type="ARBA" id="ARBA00022475"/>
    </source>
</evidence>
<dbReference type="AlphaFoldDB" id="C9LT13"/>
<dbReference type="PANTHER" id="PTHR42920:SF5">
    <property type="entry name" value="EAMA DOMAIN-CONTAINING PROTEIN"/>
    <property type="match status" value="1"/>
</dbReference>
<evidence type="ECO:0000313" key="9">
    <source>
        <dbReference type="EMBL" id="AEC00545.1"/>
    </source>
</evidence>
<feature type="transmembrane region" description="Helical" evidence="7">
    <location>
        <begin position="123"/>
        <end position="140"/>
    </location>
</feature>
<sequence length="301" mass="31515">MRGSLALFVAAFIWGTTFVAQSVGMEGIGPFTYGAARYVVAVPVVLLLWLFFAPKRRAAKAAGTYRPGFKAGALVGVILFLATTSQQVGMQYTTVGKTAFITCLYLVLVPLAAVFFGSRIRPLHWGGAVLALSGLYLLSMKDGFSLSYGDAIMVGSSLLWTMHILCVGRFASFVDAVELSLAQLFVCACASLALAFLFEQPTVAGIEGAATAILYAGIMSSGVAFTLQIVGQQYAEPALAAVIMSLESVFGALSGAILLGESMSAAELSGCALMLAGMLLAQLAGVWGMKRPRMEGENGTN</sequence>
<protein>
    <submittedName>
        <fullName evidence="10">Putative membrane protein</fullName>
    </submittedName>
</protein>
<dbReference type="SUPFAM" id="SSF103481">
    <property type="entry name" value="Multidrug resistance efflux transporter EmrE"/>
    <property type="match status" value="2"/>
</dbReference>
<evidence type="ECO:0000256" key="7">
    <source>
        <dbReference type="SAM" id="Phobius"/>
    </source>
</evidence>
<evidence type="ECO:0000256" key="6">
    <source>
        <dbReference type="ARBA" id="ARBA00023136"/>
    </source>
</evidence>
<dbReference type="OrthoDB" id="9804865at2"/>
<dbReference type="GO" id="GO:0005886">
    <property type="term" value="C:plasma membrane"/>
    <property type="evidence" value="ECO:0007669"/>
    <property type="project" value="UniProtKB-SubCell"/>
</dbReference>
<accession>C9LT13</accession>
<reference evidence="10 11" key="1">
    <citation type="submission" date="2009-09" db="EMBL/GenBank/DDBJ databases">
        <authorList>
            <person name="Weinstock G."/>
            <person name="Sodergren E."/>
            <person name="Clifton S."/>
            <person name="Fulton L."/>
            <person name="Fulton B."/>
            <person name="Courtney L."/>
            <person name="Fronick C."/>
            <person name="Harrison M."/>
            <person name="Strong C."/>
            <person name="Farmer C."/>
            <person name="Delahaunty K."/>
            <person name="Markovic C."/>
            <person name="Hall O."/>
            <person name="Minx P."/>
            <person name="Tomlinson C."/>
            <person name="Mitreva M."/>
            <person name="Nelson J."/>
            <person name="Hou S."/>
            <person name="Wollam A."/>
            <person name="Pepin K.H."/>
            <person name="Johnson M."/>
            <person name="Bhonagiri V."/>
            <person name="Nash W.E."/>
            <person name="Warren W."/>
            <person name="Chinwalla A."/>
            <person name="Mardis E.R."/>
            <person name="Wilson R.K."/>
        </authorList>
    </citation>
    <scope>NUCLEOTIDE SEQUENCE [LARGE SCALE GENOMIC DNA]</scope>
    <source>
        <strain evidence="10">ATCC 35185</strain>
        <strain evidence="11">ATCC 35185 / DSM 20758 / VPI D19B-28</strain>
    </source>
</reference>
<feature type="transmembrane region" description="Helical" evidence="7">
    <location>
        <begin position="30"/>
        <end position="52"/>
    </location>
</feature>
<feature type="transmembrane region" description="Helical" evidence="7">
    <location>
        <begin position="98"/>
        <end position="116"/>
    </location>
</feature>
<keyword evidence="6 7" id="KW-0472">Membrane</keyword>
<evidence type="ECO:0000259" key="8">
    <source>
        <dbReference type="Pfam" id="PF00892"/>
    </source>
</evidence>
<dbReference type="eggNOG" id="COG0697">
    <property type="taxonomic scope" value="Bacteria"/>
</dbReference>
<dbReference type="KEGG" id="ssg:Selsp_1589"/>
<dbReference type="STRING" id="546271.Selsp_1589"/>
<dbReference type="EMBL" id="ACKP02000012">
    <property type="protein sequence ID" value="EEX77859.1"/>
    <property type="molecule type" value="Genomic_DNA"/>
</dbReference>
<keyword evidence="5 7" id="KW-1133">Transmembrane helix</keyword>
<feature type="transmembrane region" description="Helical" evidence="7">
    <location>
        <begin position="238"/>
        <end position="259"/>
    </location>
</feature>
<keyword evidence="12" id="KW-1185">Reference proteome</keyword>
<feature type="transmembrane region" description="Helical" evidence="7">
    <location>
        <begin position="210"/>
        <end position="231"/>
    </location>
</feature>
<feature type="transmembrane region" description="Helical" evidence="7">
    <location>
        <begin position="265"/>
        <end position="287"/>
    </location>
</feature>
<feature type="transmembrane region" description="Helical" evidence="7">
    <location>
        <begin position="179"/>
        <end position="198"/>
    </location>
</feature>
<feature type="domain" description="EamA" evidence="8">
    <location>
        <begin position="149"/>
        <end position="280"/>
    </location>
</feature>
<feature type="transmembrane region" description="Helical" evidence="7">
    <location>
        <begin position="73"/>
        <end position="92"/>
    </location>
</feature>
<dbReference type="InterPro" id="IPR037185">
    <property type="entry name" value="EmrE-like"/>
</dbReference>
<evidence type="ECO:0000313" key="11">
    <source>
        <dbReference type="Proteomes" id="UP000003505"/>
    </source>
</evidence>
<keyword evidence="4 7" id="KW-0812">Transmembrane</keyword>
<dbReference type="InterPro" id="IPR051258">
    <property type="entry name" value="Diverse_Substrate_Transporter"/>
</dbReference>
<proteinExistence type="inferred from homology"/>
<feature type="domain" description="EamA" evidence="8">
    <location>
        <begin position="2"/>
        <end position="139"/>
    </location>
</feature>
<evidence type="ECO:0000256" key="1">
    <source>
        <dbReference type="ARBA" id="ARBA00004651"/>
    </source>
</evidence>